<dbReference type="InterPro" id="IPR051813">
    <property type="entry name" value="HepT_RNase_toxin"/>
</dbReference>
<dbReference type="RefSeq" id="WP_010602419.1">
    <property type="nucleotide sequence ID" value="NZ_JAPJUH010000001.1"/>
</dbReference>
<gene>
    <name evidence="7" type="ORF">OQZ29_01820</name>
</gene>
<evidence type="ECO:0000256" key="1">
    <source>
        <dbReference type="ARBA" id="ARBA00022553"/>
    </source>
</evidence>
<proteinExistence type="inferred from homology"/>
<evidence type="ECO:0000256" key="2">
    <source>
        <dbReference type="ARBA" id="ARBA00022649"/>
    </source>
</evidence>
<name>A0A9X3DC80_9SPHI</name>
<organism evidence="7 8">
    <name type="scientific">Pedobacter agri</name>
    <dbReference type="NCBI Taxonomy" id="454586"/>
    <lineage>
        <taxon>Bacteria</taxon>
        <taxon>Pseudomonadati</taxon>
        <taxon>Bacteroidota</taxon>
        <taxon>Sphingobacteriia</taxon>
        <taxon>Sphingobacteriales</taxon>
        <taxon>Sphingobacteriaceae</taxon>
        <taxon>Pedobacter</taxon>
    </lineage>
</organism>
<dbReference type="GO" id="GO:0110001">
    <property type="term" value="C:toxin-antitoxin complex"/>
    <property type="evidence" value="ECO:0007669"/>
    <property type="project" value="InterPro"/>
</dbReference>
<evidence type="ECO:0000256" key="6">
    <source>
        <dbReference type="ARBA" id="ARBA00024207"/>
    </source>
</evidence>
<keyword evidence="5" id="KW-0378">Hydrolase</keyword>
<dbReference type="Pfam" id="PF01934">
    <property type="entry name" value="HepT-like"/>
    <property type="match status" value="1"/>
</dbReference>
<reference evidence="7" key="1">
    <citation type="submission" date="2022-11" db="EMBL/GenBank/DDBJ databases">
        <authorList>
            <person name="Graham C."/>
            <person name="Newman J.D."/>
        </authorList>
    </citation>
    <scope>NUCLEOTIDE SEQUENCE</scope>
    <source>
        <strain evidence="7">DSM 19486</strain>
    </source>
</reference>
<dbReference type="GO" id="GO:0000166">
    <property type="term" value="F:nucleotide binding"/>
    <property type="evidence" value="ECO:0007669"/>
    <property type="project" value="UniProtKB-KW"/>
</dbReference>
<comment type="similarity">
    <text evidence="6">Belongs to the HepT RNase toxin family.</text>
</comment>
<dbReference type="InterPro" id="IPR037038">
    <property type="entry name" value="HepT-like_sf"/>
</dbReference>
<dbReference type="PANTHER" id="PTHR34139:SF1">
    <property type="entry name" value="RNASE MJ1380-RELATED"/>
    <property type="match status" value="1"/>
</dbReference>
<accession>A0A9X3DC80</accession>
<dbReference type="EMBL" id="JAPJUH010000001">
    <property type="protein sequence ID" value="MCX3263460.1"/>
    <property type="molecule type" value="Genomic_DNA"/>
</dbReference>
<sequence length="110" mass="12950">MLASNIELVKHILDEINFILQQTYSKSKEQATLDPVLSRALIRSLEIIGEASSKLDQEFRSLHPHIEWRKITNTRNKLIHEYFGVDYDIVWDIITNKLPNLKVFLEEIIF</sequence>
<dbReference type="GO" id="GO:0004540">
    <property type="term" value="F:RNA nuclease activity"/>
    <property type="evidence" value="ECO:0007669"/>
    <property type="project" value="InterPro"/>
</dbReference>
<dbReference type="PANTHER" id="PTHR34139">
    <property type="entry name" value="UPF0331 PROTEIN MJ0127"/>
    <property type="match status" value="1"/>
</dbReference>
<dbReference type="AlphaFoldDB" id="A0A9X3DC80"/>
<keyword evidence="4" id="KW-0547">Nucleotide-binding</keyword>
<keyword evidence="8" id="KW-1185">Reference proteome</keyword>
<evidence type="ECO:0000256" key="3">
    <source>
        <dbReference type="ARBA" id="ARBA00022722"/>
    </source>
</evidence>
<dbReference type="Proteomes" id="UP001142592">
    <property type="component" value="Unassembled WGS sequence"/>
</dbReference>
<evidence type="ECO:0000256" key="4">
    <source>
        <dbReference type="ARBA" id="ARBA00022741"/>
    </source>
</evidence>
<dbReference type="Gene3D" id="1.20.120.580">
    <property type="entry name" value="bsu32300-like"/>
    <property type="match status" value="1"/>
</dbReference>
<protein>
    <submittedName>
        <fullName evidence="7">DUF86 domain-containing protein</fullName>
    </submittedName>
</protein>
<dbReference type="InterPro" id="IPR008201">
    <property type="entry name" value="HepT-like"/>
</dbReference>
<keyword evidence="2" id="KW-1277">Toxin-antitoxin system</keyword>
<comment type="caution">
    <text evidence="7">The sequence shown here is derived from an EMBL/GenBank/DDBJ whole genome shotgun (WGS) entry which is preliminary data.</text>
</comment>
<keyword evidence="3" id="KW-0540">Nuclease</keyword>
<dbReference type="GO" id="GO:0016787">
    <property type="term" value="F:hydrolase activity"/>
    <property type="evidence" value="ECO:0007669"/>
    <property type="project" value="UniProtKB-KW"/>
</dbReference>
<keyword evidence="1" id="KW-0597">Phosphoprotein</keyword>
<evidence type="ECO:0000313" key="7">
    <source>
        <dbReference type="EMBL" id="MCX3263460.1"/>
    </source>
</evidence>
<evidence type="ECO:0000313" key="8">
    <source>
        <dbReference type="Proteomes" id="UP001142592"/>
    </source>
</evidence>
<evidence type="ECO:0000256" key="5">
    <source>
        <dbReference type="ARBA" id="ARBA00022801"/>
    </source>
</evidence>